<keyword evidence="1" id="KW-0732">Signal</keyword>
<reference evidence="2" key="1">
    <citation type="journal article" date="2021" name="Front. Microbiol.">
        <title>Comprehensive Comparative Genomics and Phenotyping of Methylobacterium Species.</title>
        <authorList>
            <person name="Alessa O."/>
            <person name="Ogura Y."/>
            <person name="Fujitani Y."/>
            <person name="Takami H."/>
            <person name="Hayashi T."/>
            <person name="Sahin N."/>
            <person name="Tani A."/>
        </authorList>
    </citation>
    <scope>NUCLEOTIDE SEQUENCE</scope>
    <source>
        <strain evidence="2">NBRC 15689</strain>
    </source>
</reference>
<protein>
    <submittedName>
        <fullName evidence="2">Uncharacterized protein</fullName>
    </submittedName>
</protein>
<dbReference type="Proteomes" id="UP001055156">
    <property type="component" value="Unassembled WGS sequence"/>
</dbReference>
<keyword evidence="3" id="KW-1185">Reference proteome</keyword>
<proteinExistence type="predicted"/>
<sequence length="89" mass="8735">MRKGFTVFAAAIAASLVATPMVISASNALATADTTGTVAATVAVTPVEVAPVQAAPAASLPGAQDCRRKVRVVYTGYGSVPAACVASAQ</sequence>
<feature type="signal peptide" evidence="1">
    <location>
        <begin position="1"/>
        <end position="30"/>
    </location>
</feature>
<name>A0ABQ4TBX1_METOR</name>
<organism evidence="2 3">
    <name type="scientific">Methylobacterium organophilum</name>
    <dbReference type="NCBI Taxonomy" id="410"/>
    <lineage>
        <taxon>Bacteria</taxon>
        <taxon>Pseudomonadati</taxon>
        <taxon>Pseudomonadota</taxon>
        <taxon>Alphaproteobacteria</taxon>
        <taxon>Hyphomicrobiales</taxon>
        <taxon>Methylobacteriaceae</taxon>
        <taxon>Methylobacterium</taxon>
    </lineage>
</organism>
<evidence type="ECO:0000313" key="3">
    <source>
        <dbReference type="Proteomes" id="UP001055156"/>
    </source>
</evidence>
<dbReference type="EMBL" id="BPQV01000014">
    <property type="protein sequence ID" value="GJE29191.1"/>
    <property type="molecule type" value="Genomic_DNA"/>
</dbReference>
<accession>A0ABQ4TBX1</accession>
<evidence type="ECO:0000313" key="2">
    <source>
        <dbReference type="EMBL" id="GJE29191.1"/>
    </source>
</evidence>
<gene>
    <name evidence="2" type="ORF">LKMONMHP_4070</name>
</gene>
<reference evidence="2" key="2">
    <citation type="submission" date="2021-08" db="EMBL/GenBank/DDBJ databases">
        <authorList>
            <person name="Tani A."/>
            <person name="Ola A."/>
            <person name="Ogura Y."/>
            <person name="Katsura K."/>
            <person name="Hayashi T."/>
        </authorList>
    </citation>
    <scope>NUCLEOTIDE SEQUENCE</scope>
    <source>
        <strain evidence="2">NBRC 15689</strain>
    </source>
</reference>
<dbReference type="RefSeq" id="WP_238313454.1">
    <property type="nucleotide sequence ID" value="NZ_BPQV01000014.1"/>
</dbReference>
<feature type="chain" id="PRO_5046188978" evidence="1">
    <location>
        <begin position="31"/>
        <end position="89"/>
    </location>
</feature>
<comment type="caution">
    <text evidence="2">The sequence shown here is derived from an EMBL/GenBank/DDBJ whole genome shotgun (WGS) entry which is preliminary data.</text>
</comment>
<evidence type="ECO:0000256" key="1">
    <source>
        <dbReference type="SAM" id="SignalP"/>
    </source>
</evidence>